<accession>A0A0Q0VV12</accession>
<evidence type="ECO:0000256" key="5">
    <source>
        <dbReference type="ARBA" id="ARBA00022679"/>
    </source>
</evidence>
<feature type="domain" description="Pterin-binding" evidence="9">
    <location>
        <begin position="74"/>
        <end position="321"/>
    </location>
</feature>
<dbReference type="CDD" id="cd00739">
    <property type="entry name" value="DHPS"/>
    <property type="match status" value="1"/>
</dbReference>
<sequence length="331" mass="37503">MNILFPSRNNKRSVEIFTEDSAGNTVINGKRFNKLYAKMDRSFIKDFLEENKIFSGYEDKISENMVNKIDNKKTVIMGILNATPDSFYAGSRILDKSRIDSMLDEKPDIIDIGGESTRPGSLPVPPDIETERIRPVIDYIKSVSNIPVSIDSRNYDTIKAVISMDIDYINDISGFSDERMIKIACDYNVRAIVMHMIGTPQTMQNFTEYDDIIFEINNFFYSRINKMLKFGIKPENIIVDPGIGFSKDTNGNITILRSPWSFFLGFDTLFGTSRKRFIGTLTGSDVNDRLGGTIGTSIYLSENGVDILRVHDPAQNRDAINVFRKLTSIDE</sequence>
<dbReference type="GO" id="GO:0046872">
    <property type="term" value="F:metal ion binding"/>
    <property type="evidence" value="ECO:0007669"/>
    <property type="project" value="UniProtKB-KW"/>
</dbReference>
<name>A0A0Q0VV12_9ARCH</name>
<dbReference type="InterPro" id="IPR006390">
    <property type="entry name" value="DHP_synth_dom"/>
</dbReference>
<keyword evidence="11" id="KW-1185">Reference proteome</keyword>
<dbReference type="InParanoid" id="A0A0Q0VV12"/>
<comment type="pathway">
    <text evidence="3">Cofactor biosynthesis; tetrahydrofolate biosynthesis; 7,8-dihydrofolate from 2-amino-4-hydroxy-6-hydroxymethyl-7,8-dihydropteridine diphosphate and 4-aminobenzoate: step 1/2.</text>
</comment>
<dbReference type="InterPro" id="IPR000489">
    <property type="entry name" value="Pterin-binding_dom"/>
</dbReference>
<reference evidence="10 11" key="1">
    <citation type="submission" date="2015-09" db="EMBL/GenBank/DDBJ databases">
        <title>Heavy metals and arsenic resistance mechanisms in polyextremophilic archaea of the family Ferroplasmaceae.</title>
        <authorList>
            <person name="Bulaev A.G."/>
            <person name="Kanygina A.V."/>
        </authorList>
    </citation>
    <scope>NUCLEOTIDE SEQUENCE [LARGE SCALE GENOMIC DNA]</scope>
    <source>
        <strain evidence="10 11">BH2</strain>
    </source>
</reference>
<keyword evidence="6" id="KW-0479">Metal-binding</keyword>
<dbReference type="NCBIfam" id="TIGR01496">
    <property type="entry name" value="DHPS"/>
    <property type="match status" value="1"/>
</dbReference>
<evidence type="ECO:0000256" key="6">
    <source>
        <dbReference type="ARBA" id="ARBA00022723"/>
    </source>
</evidence>
<evidence type="ECO:0000256" key="3">
    <source>
        <dbReference type="ARBA" id="ARBA00004763"/>
    </source>
</evidence>
<dbReference type="Pfam" id="PF00809">
    <property type="entry name" value="Pterin_bind"/>
    <property type="match status" value="1"/>
</dbReference>
<evidence type="ECO:0000313" key="11">
    <source>
        <dbReference type="Proteomes" id="UP000050301"/>
    </source>
</evidence>
<evidence type="ECO:0000259" key="9">
    <source>
        <dbReference type="PROSITE" id="PS50972"/>
    </source>
</evidence>
<dbReference type="PANTHER" id="PTHR20941">
    <property type="entry name" value="FOLATE SYNTHESIS PROTEINS"/>
    <property type="match status" value="1"/>
</dbReference>
<keyword evidence="8" id="KW-0289">Folate biosynthesis</keyword>
<dbReference type="InterPro" id="IPR045031">
    <property type="entry name" value="DHP_synth-like"/>
</dbReference>
<dbReference type="EMBL" id="LKBH01000130">
    <property type="protein sequence ID" value="KQB35471.1"/>
    <property type="molecule type" value="Genomic_DNA"/>
</dbReference>
<dbReference type="InterPro" id="IPR011005">
    <property type="entry name" value="Dihydropteroate_synth-like_sf"/>
</dbReference>
<dbReference type="PROSITE" id="PS50972">
    <property type="entry name" value="PTERIN_BINDING"/>
    <property type="match status" value="1"/>
</dbReference>
<evidence type="ECO:0000256" key="1">
    <source>
        <dbReference type="ARBA" id="ARBA00000012"/>
    </source>
</evidence>
<dbReference type="SUPFAM" id="SSF51717">
    <property type="entry name" value="Dihydropteroate synthetase-like"/>
    <property type="match status" value="1"/>
</dbReference>
<keyword evidence="5" id="KW-0808">Transferase</keyword>
<comment type="caution">
    <text evidence="10">The sequence shown here is derived from an EMBL/GenBank/DDBJ whole genome shotgun (WGS) entry which is preliminary data.</text>
</comment>
<dbReference type="GO" id="GO:0046656">
    <property type="term" value="P:folic acid biosynthetic process"/>
    <property type="evidence" value="ECO:0007669"/>
    <property type="project" value="UniProtKB-KW"/>
</dbReference>
<dbReference type="GeneID" id="84221939"/>
<evidence type="ECO:0000313" key="10">
    <source>
        <dbReference type="EMBL" id="KQB35471.1"/>
    </source>
</evidence>
<proteinExistence type="predicted"/>
<dbReference type="PANTHER" id="PTHR20941:SF1">
    <property type="entry name" value="FOLIC ACID SYNTHESIS PROTEIN FOL1"/>
    <property type="match status" value="1"/>
</dbReference>
<dbReference type="Proteomes" id="UP000050301">
    <property type="component" value="Unassembled WGS sequence"/>
</dbReference>
<evidence type="ECO:0000256" key="8">
    <source>
        <dbReference type="ARBA" id="ARBA00022909"/>
    </source>
</evidence>
<dbReference type="GO" id="GO:0005829">
    <property type="term" value="C:cytosol"/>
    <property type="evidence" value="ECO:0007669"/>
    <property type="project" value="TreeGrafter"/>
</dbReference>
<keyword evidence="7" id="KW-0460">Magnesium</keyword>
<evidence type="ECO:0000256" key="4">
    <source>
        <dbReference type="ARBA" id="ARBA00012458"/>
    </source>
</evidence>
<dbReference type="Gene3D" id="3.20.20.20">
    <property type="entry name" value="Dihydropteroate synthase-like"/>
    <property type="match status" value="1"/>
</dbReference>
<gene>
    <name evidence="10" type="ORF">AOG55_06650</name>
</gene>
<dbReference type="GO" id="GO:0004156">
    <property type="term" value="F:dihydropteroate synthase activity"/>
    <property type="evidence" value="ECO:0007669"/>
    <property type="project" value="UniProtKB-EC"/>
</dbReference>
<comment type="cofactor">
    <cofactor evidence="2">
        <name>Mg(2+)</name>
        <dbReference type="ChEBI" id="CHEBI:18420"/>
    </cofactor>
</comment>
<dbReference type="GO" id="GO:0046654">
    <property type="term" value="P:tetrahydrofolate biosynthetic process"/>
    <property type="evidence" value="ECO:0007669"/>
    <property type="project" value="TreeGrafter"/>
</dbReference>
<evidence type="ECO:0000256" key="2">
    <source>
        <dbReference type="ARBA" id="ARBA00001946"/>
    </source>
</evidence>
<dbReference type="EC" id="2.5.1.15" evidence="4"/>
<comment type="catalytic activity">
    <reaction evidence="1">
        <text>(7,8-dihydropterin-6-yl)methyl diphosphate + 4-aminobenzoate = 7,8-dihydropteroate + diphosphate</text>
        <dbReference type="Rhea" id="RHEA:19949"/>
        <dbReference type="ChEBI" id="CHEBI:17836"/>
        <dbReference type="ChEBI" id="CHEBI:17839"/>
        <dbReference type="ChEBI" id="CHEBI:33019"/>
        <dbReference type="ChEBI" id="CHEBI:72950"/>
        <dbReference type="EC" id="2.5.1.15"/>
    </reaction>
</comment>
<dbReference type="AlphaFoldDB" id="A0A0Q0VV12"/>
<protein>
    <recommendedName>
        <fullName evidence="4">dihydropteroate synthase</fullName>
        <ecNumber evidence="4">2.5.1.15</ecNumber>
    </recommendedName>
</protein>
<evidence type="ECO:0000256" key="7">
    <source>
        <dbReference type="ARBA" id="ARBA00022842"/>
    </source>
</evidence>
<dbReference type="RefSeq" id="WP_048101971.1">
    <property type="nucleotide sequence ID" value="NZ_LKBH01000130.1"/>
</dbReference>
<organism evidence="10 11">
    <name type="scientific">Acidiplasma cupricumulans</name>
    <dbReference type="NCBI Taxonomy" id="312540"/>
    <lineage>
        <taxon>Archaea</taxon>
        <taxon>Methanobacteriati</taxon>
        <taxon>Thermoplasmatota</taxon>
        <taxon>Thermoplasmata</taxon>
        <taxon>Thermoplasmatales</taxon>
        <taxon>Ferroplasmaceae</taxon>
        <taxon>Acidiplasma</taxon>
    </lineage>
</organism>